<dbReference type="InterPro" id="IPR012337">
    <property type="entry name" value="RNaseH-like_sf"/>
</dbReference>
<dbReference type="Proteomes" id="UP000199006">
    <property type="component" value="Unassembled WGS sequence"/>
</dbReference>
<evidence type="ECO:0008006" key="3">
    <source>
        <dbReference type="Google" id="ProtNLM"/>
    </source>
</evidence>
<dbReference type="InterPro" id="IPR036397">
    <property type="entry name" value="RNaseH_sf"/>
</dbReference>
<evidence type="ECO:0000313" key="2">
    <source>
        <dbReference type="Proteomes" id="UP000199006"/>
    </source>
</evidence>
<accession>A0A1I4I5Y9</accession>
<reference evidence="1 2" key="1">
    <citation type="submission" date="2016-10" db="EMBL/GenBank/DDBJ databases">
        <authorList>
            <person name="de Groot N.N."/>
        </authorList>
    </citation>
    <scope>NUCLEOTIDE SEQUENCE [LARGE SCALE GENOMIC DNA]</scope>
    <source>
        <strain evidence="1 2">ATCC 51327</strain>
    </source>
</reference>
<dbReference type="EMBL" id="FOTI01000015">
    <property type="protein sequence ID" value="SFL49828.1"/>
    <property type="molecule type" value="Genomic_DNA"/>
</dbReference>
<sequence length="285" mass="32538">MQPYVMSSDLYRFKLALVVGRGKRLKKIMRKYPTEKKFKNASSDDIIKLIGARNQPDLLDKLFSLDSLYDELVTFKANPNWSKRPLARKIMAIDTEYYKSKLDLIQFVVQENNQIIDSGIIFTNEDIAPALSPEAGITKLREIIAAHQPEVLVGHNFNSDVVVLESALGKRIPELYFYDDTMDLMYYSNLANILGCAGLNDTVNKLFAHQAPDLDTAYSKPAFLVHYGLQDALFTLLIREYIMYGDFSRTEFDFEINQIIKAESEELFDNRIRLSLLNKGGLIDG</sequence>
<dbReference type="AlphaFoldDB" id="A0A1I4I5Y9"/>
<dbReference type="RefSeq" id="WP_089861212.1">
    <property type="nucleotide sequence ID" value="NZ_FOTI01000015.1"/>
</dbReference>
<gene>
    <name evidence="1" type="ORF">SAMN02983006_01309</name>
</gene>
<dbReference type="Gene3D" id="3.30.420.10">
    <property type="entry name" value="Ribonuclease H-like superfamily/Ribonuclease H"/>
    <property type="match status" value="1"/>
</dbReference>
<protein>
    <recommendedName>
        <fullName evidence="3">3'-5' exonuclease</fullName>
    </recommendedName>
</protein>
<keyword evidence="2" id="KW-1185">Reference proteome</keyword>
<name>A0A1I4I5Y9_9FIRM</name>
<dbReference type="SUPFAM" id="SSF53098">
    <property type="entry name" value="Ribonuclease H-like"/>
    <property type="match status" value="1"/>
</dbReference>
<dbReference type="GO" id="GO:0003676">
    <property type="term" value="F:nucleic acid binding"/>
    <property type="evidence" value="ECO:0007669"/>
    <property type="project" value="InterPro"/>
</dbReference>
<proteinExistence type="predicted"/>
<evidence type="ECO:0000313" key="1">
    <source>
        <dbReference type="EMBL" id="SFL49828.1"/>
    </source>
</evidence>
<dbReference type="STRING" id="29563.SAMN02983006_01309"/>
<organism evidence="1 2">
    <name type="scientific">Halanaerobium salsuginis</name>
    <dbReference type="NCBI Taxonomy" id="29563"/>
    <lineage>
        <taxon>Bacteria</taxon>
        <taxon>Bacillati</taxon>
        <taxon>Bacillota</taxon>
        <taxon>Clostridia</taxon>
        <taxon>Halanaerobiales</taxon>
        <taxon>Halanaerobiaceae</taxon>
        <taxon>Halanaerobium</taxon>
    </lineage>
</organism>
<dbReference type="OrthoDB" id="2111296at2"/>